<evidence type="ECO:0000256" key="3">
    <source>
        <dbReference type="ARBA" id="ARBA00022862"/>
    </source>
</evidence>
<keyword evidence="2 8" id="KW-0575">Peroxidase</keyword>
<comment type="caution">
    <text evidence="10">The sequence shown here is derived from an EMBL/GenBank/DDBJ whole genome shotgun (WGS) entry which is preliminary data.</text>
</comment>
<feature type="active site" description="Cysteine sulfenic acid (-SOH) intermediate" evidence="7">
    <location>
        <position position="95"/>
    </location>
</feature>
<accession>A0A068RRX4</accession>
<keyword evidence="4 8" id="KW-0560">Oxidoreductase</keyword>
<dbReference type="Proteomes" id="UP000027586">
    <property type="component" value="Unassembled WGS sequence"/>
</dbReference>
<evidence type="ECO:0000256" key="4">
    <source>
        <dbReference type="ARBA" id="ARBA00023002"/>
    </source>
</evidence>
<dbReference type="GO" id="GO:0005777">
    <property type="term" value="C:peroxisome"/>
    <property type="evidence" value="ECO:0007669"/>
    <property type="project" value="TreeGrafter"/>
</dbReference>
<evidence type="ECO:0000256" key="5">
    <source>
        <dbReference type="ARBA" id="ARBA00023284"/>
    </source>
</evidence>
<dbReference type="InterPro" id="IPR013740">
    <property type="entry name" value="Redoxin"/>
</dbReference>
<name>A0A068RRX4_9FUNG</name>
<evidence type="ECO:0000256" key="1">
    <source>
        <dbReference type="ARBA" id="ARBA00010505"/>
    </source>
</evidence>
<comment type="similarity">
    <text evidence="1 8">Belongs to the peroxiredoxin family. Prx5 subfamily.</text>
</comment>
<protein>
    <recommendedName>
        <fullName evidence="6">Thioredoxin-dependent peroxiredoxin</fullName>
    </recommendedName>
</protein>
<dbReference type="InterPro" id="IPR013766">
    <property type="entry name" value="Thioredoxin_domain"/>
</dbReference>
<dbReference type="FunFam" id="3.40.30.10:FF:000020">
    <property type="entry name" value="Peroxiredoxin"/>
    <property type="match status" value="1"/>
</dbReference>
<dbReference type="GO" id="GO:0042744">
    <property type="term" value="P:hydrogen peroxide catabolic process"/>
    <property type="evidence" value="ECO:0007669"/>
    <property type="project" value="TreeGrafter"/>
</dbReference>
<dbReference type="GO" id="GO:0008379">
    <property type="term" value="F:thioredoxin peroxidase activity"/>
    <property type="evidence" value="ECO:0007669"/>
    <property type="project" value="InterPro"/>
</dbReference>
<dbReference type="InterPro" id="IPR036249">
    <property type="entry name" value="Thioredoxin-like_sf"/>
</dbReference>
<dbReference type="PROSITE" id="PS51352">
    <property type="entry name" value="THIOREDOXIN_2"/>
    <property type="match status" value="1"/>
</dbReference>
<reference evidence="10" key="1">
    <citation type="submission" date="2013-08" db="EMBL/GenBank/DDBJ databases">
        <title>Gene expansion shapes genome architecture in the human pathogen Lichtheimia corymbifera: an evolutionary genomics analysis in the ancient terrestrial Mucorales (Mucoromycotina).</title>
        <authorList>
            <person name="Schwartze V.U."/>
            <person name="Winter S."/>
            <person name="Shelest E."/>
            <person name="Marcet-Houben M."/>
            <person name="Horn F."/>
            <person name="Wehner S."/>
            <person name="Hoffmann K."/>
            <person name="Riege K."/>
            <person name="Sammeth M."/>
            <person name="Nowrousian M."/>
            <person name="Valiante V."/>
            <person name="Linde J."/>
            <person name="Jacobsen I.D."/>
            <person name="Marz M."/>
            <person name="Brakhage A.A."/>
            <person name="Gabaldon T."/>
            <person name="Bocker S."/>
            <person name="Voigt K."/>
        </authorList>
    </citation>
    <scope>NUCLEOTIDE SEQUENCE [LARGE SCALE GENOMIC DNA]</scope>
    <source>
        <strain evidence="10">FSU 9682</strain>
    </source>
</reference>
<keyword evidence="11" id="KW-1185">Reference proteome</keyword>
<evidence type="ECO:0000313" key="10">
    <source>
        <dbReference type="EMBL" id="CDH52923.1"/>
    </source>
</evidence>
<dbReference type="Pfam" id="PF08534">
    <property type="entry name" value="Redoxin"/>
    <property type="match status" value="1"/>
</dbReference>
<evidence type="ECO:0000313" key="11">
    <source>
        <dbReference type="Proteomes" id="UP000027586"/>
    </source>
</evidence>
<sequence length="208" mass="22593">MCNLTIYWEEGYLSFLTNKWYASLSSLHTSIMLRSTIQRSFFHTSASRFIKAGDRIPSVVVQRGSPADTVNVGELFGNAKKAILFGVPGAFTPGCSKTHLPGYINEAETLKSKHGVDLVACVSVNDAFVMSAWGEASQSKDKVELLADSKGELAKAMELDFDATGALGGPRFQRFAAIVENGTVKELFVEPTKTGLDVSLVENVKKHL</sequence>
<evidence type="ECO:0000256" key="6">
    <source>
        <dbReference type="ARBA" id="ARBA00079296"/>
    </source>
</evidence>
<evidence type="ECO:0000256" key="7">
    <source>
        <dbReference type="PIRSR" id="PIRSR637944-1"/>
    </source>
</evidence>
<dbReference type="Gene3D" id="3.40.30.10">
    <property type="entry name" value="Glutaredoxin"/>
    <property type="match status" value="1"/>
</dbReference>
<dbReference type="STRING" id="1263082.A0A068RRX4"/>
<dbReference type="GO" id="GO:0005739">
    <property type="term" value="C:mitochondrion"/>
    <property type="evidence" value="ECO:0007669"/>
    <property type="project" value="TreeGrafter"/>
</dbReference>
<evidence type="ECO:0000256" key="2">
    <source>
        <dbReference type="ARBA" id="ARBA00022559"/>
    </source>
</evidence>
<dbReference type="VEuPathDB" id="FungiDB:LCOR_04350.1"/>
<organism evidence="10 11">
    <name type="scientific">Lichtheimia corymbifera JMRC:FSU:9682</name>
    <dbReference type="NCBI Taxonomy" id="1263082"/>
    <lineage>
        <taxon>Eukaryota</taxon>
        <taxon>Fungi</taxon>
        <taxon>Fungi incertae sedis</taxon>
        <taxon>Mucoromycota</taxon>
        <taxon>Mucoromycotina</taxon>
        <taxon>Mucoromycetes</taxon>
        <taxon>Mucorales</taxon>
        <taxon>Lichtheimiaceae</taxon>
        <taxon>Lichtheimia</taxon>
    </lineage>
</organism>
<dbReference type="GO" id="GO:0045454">
    <property type="term" value="P:cell redox homeostasis"/>
    <property type="evidence" value="ECO:0007669"/>
    <property type="project" value="TreeGrafter"/>
</dbReference>
<dbReference type="OrthoDB" id="1882547at2759"/>
<keyword evidence="3 8" id="KW-0049">Antioxidant</keyword>
<dbReference type="SUPFAM" id="SSF52833">
    <property type="entry name" value="Thioredoxin-like"/>
    <property type="match status" value="1"/>
</dbReference>
<dbReference type="EMBL" id="CBTN010000015">
    <property type="protein sequence ID" value="CDH52923.1"/>
    <property type="molecule type" value="Genomic_DNA"/>
</dbReference>
<dbReference type="PANTHER" id="PTHR10430">
    <property type="entry name" value="PEROXIREDOXIN"/>
    <property type="match status" value="1"/>
</dbReference>
<evidence type="ECO:0000259" key="9">
    <source>
        <dbReference type="PROSITE" id="PS51352"/>
    </source>
</evidence>
<comment type="function">
    <text evidence="8">Thiol-specific peroxidase that catalyzes the reduction of hydrogen peroxide and organic hydroperoxides to water and alcohols, respectively. Plays a role in cell protection against oxidative stress by detoxifying peroxides.</text>
</comment>
<keyword evidence="5 8" id="KW-0676">Redox-active center</keyword>
<evidence type="ECO:0000256" key="8">
    <source>
        <dbReference type="RuleBase" id="RU366011"/>
    </source>
</evidence>
<feature type="domain" description="Thioredoxin" evidence="9">
    <location>
        <begin position="50"/>
        <end position="206"/>
    </location>
</feature>
<dbReference type="CDD" id="cd03013">
    <property type="entry name" value="PRX5_like"/>
    <property type="match status" value="1"/>
</dbReference>
<dbReference type="GO" id="GO:0034599">
    <property type="term" value="P:cellular response to oxidative stress"/>
    <property type="evidence" value="ECO:0007669"/>
    <property type="project" value="InterPro"/>
</dbReference>
<dbReference type="AlphaFoldDB" id="A0A068RRX4"/>
<gene>
    <name evidence="10" type="ORF">LCOR_04350.1</name>
</gene>
<proteinExistence type="inferred from homology"/>
<dbReference type="PANTHER" id="PTHR10430:SF16">
    <property type="entry name" value="PEROXIREDOXIN-5, MITOCHONDRIAL"/>
    <property type="match status" value="1"/>
</dbReference>
<dbReference type="InterPro" id="IPR037944">
    <property type="entry name" value="PRX5-like"/>
</dbReference>